<dbReference type="PANTHER" id="PTHR22974">
    <property type="entry name" value="MIXED LINEAGE PROTEIN KINASE"/>
    <property type="match status" value="1"/>
</dbReference>
<dbReference type="HOGENOM" id="CLU_000288_31_4_1"/>
<evidence type="ECO:0000256" key="10">
    <source>
        <dbReference type="ARBA" id="ARBA00022777"/>
    </source>
</evidence>
<dbReference type="STRING" id="91928.A0A0D2BRB6"/>
<dbReference type="InterPro" id="IPR001245">
    <property type="entry name" value="Ser-Thr/Tyr_kinase_cat_dom"/>
</dbReference>
<reference evidence="18 19" key="1">
    <citation type="submission" date="2015-01" db="EMBL/GenBank/DDBJ databases">
        <title>The Genome Sequence of Exophiala spinifera CBS89968.</title>
        <authorList>
            <consortium name="The Broad Institute Genomics Platform"/>
            <person name="Cuomo C."/>
            <person name="de Hoog S."/>
            <person name="Gorbushina A."/>
            <person name="Stielow B."/>
            <person name="Teixiera M."/>
            <person name="Abouelleil A."/>
            <person name="Chapman S.B."/>
            <person name="Priest M."/>
            <person name="Young S.K."/>
            <person name="Wortman J."/>
            <person name="Nusbaum C."/>
            <person name="Birren B."/>
        </authorList>
    </citation>
    <scope>NUCLEOTIDE SEQUENCE [LARGE SCALE GENOMIC DNA]</scope>
    <source>
        <strain evidence="18 19">CBS 89968</strain>
    </source>
</reference>
<keyword evidence="12" id="KW-0158">Chromosome</keyword>
<dbReference type="AlphaFoldDB" id="A0A0D2BRB6"/>
<gene>
    <name evidence="18" type="ORF">PV08_08996</name>
</gene>
<dbReference type="OrthoDB" id="4153314at2759"/>
<evidence type="ECO:0000256" key="13">
    <source>
        <dbReference type="ARBA" id="ARBA00030980"/>
    </source>
</evidence>
<evidence type="ECO:0000256" key="2">
    <source>
        <dbReference type="ARBA" id="ARBA00004574"/>
    </source>
</evidence>
<evidence type="ECO:0000256" key="6">
    <source>
        <dbReference type="ARBA" id="ARBA00019973"/>
    </source>
</evidence>
<feature type="domain" description="Protein kinase" evidence="17">
    <location>
        <begin position="1"/>
        <end position="257"/>
    </location>
</feature>
<organism evidence="18 19">
    <name type="scientific">Exophiala spinifera</name>
    <dbReference type="NCBI Taxonomy" id="91928"/>
    <lineage>
        <taxon>Eukaryota</taxon>
        <taxon>Fungi</taxon>
        <taxon>Dikarya</taxon>
        <taxon>Ascomycota</taxon>
        <taxon>Pezizomycotina</taxon>
        <taxon>Eurotiomycetes</taxon>
        <taxon>Chaetothyriomycetidae</taxon>
        <taxon>Chaetothyriales</taxon>
        <taxon>Herpotrichiellaceae</taxon>
        <taxon>Exophiala</taxon>
    </lineage>
</organism>
<keyword evidence="8" id="KW-0808">Transferase</keyword>
<dbReference type="GO" id="GO:0034501">
    <property type="term" value="P:protein localization to kinetochore"/>
    <property type="evidence" value="ECO:0007669"/>
    <property type="project" value="TreeGrafter"/>
</dbReference>
<comment type="function">
    <text evidence="1">Component of the EKC/KEOPS complex that is required for the formation of a threonylcarbamoyl group on adenosine at position 37 (t(6)A37) in tRNAs that read codons beginning with adenine. The complex is probably involved in the transfer of the threonylcarbamoyl moiety of threonylcarbamoyl-AMP (TC-AMP) to the N6 group of A37. BUD32 has ATPase activity in the context of the EKC/KEOPS complex and likely plays a supporting role to the catalytic subunit KAE1. The EKC/KEOPS complex also promotes both telomere uncapping and telomere elongation. The complex is required for efficient recruitment of transcriptional coactivators.</text>
</comment>
<protein>
    <recommendedName>
        <fullName evidence="6">EKC/KEOPS complex subunit BUD32</fullName>
        <ecNumber evidence="4">2.7.11.1</ecNumber>
    </recommendedName>
    <alternativeName>
        <fullName evidence="13 14">Atypical Serine/threonine protein kinase BUD32</fullName>
    </alternativeName>
    <alternativeName>
        <fullName evidence="5">EKC/KEOPS complex subunit bud32</fullName>
    </alternativeName>
</protein>
<comment type="subcellular location">
    <subcellularLocation>
        <location evidence="2">Chromosome</location>
        <location evidence="2">Telomere</location>
    </subcellularLocation>
</comment>
<evidence type="ECO:0000256" key="12">
    <source>
        <dbReference type="ARBA" id="ARBA00022895"/>
    </source>
</evidence>
<evidence type="ECO:0000256" key="7">
    <source>
        <dbReference type="ARBA" id="ARBA00022527"/>
    </source>
</evidence>
<keyword evidence="9" id="KW-0547">Nucleotide-binding</keyword>
<dbReference type="GeneID" id="27336079"/>
<evidence type="ECO:0000313" key="18">
    <source>
        <dbReference type="EMBL" id="KIW13804.1"/>
    </source>
</evidence>
<evidence type="ECO:0000256" key="8">
    <source>
        <dbReference type="ARBA" id="ARBA00022679"/>
    </source>
</evidence>
<comment type="catalytic activity">
    <reaction evidence="15">
        <text>L-threonyl-[protein] + ATP = O-phospho-L-threonyl-[protein] + ADP + H(+)</text>
        <dbReference type="Rhea" id="RHEA:46608"/>
        <dbReference type="Rhea" id="RHEA-COMP:11060"/>
        <dbReference type="Rhea" id="RHEA-COMP:11605"/>
        <dbReference type="ChEBI" id="CHEBI:15378"/>
        <dbReference type="ChEBI" id="CHEBI:30013"/>
        <dbReference type="ChEBI" id="CHEBI:30616"/>
        <dbReference type="ChEBI" id="CHEBI:61977"/>
        <dbReference type="ChEBI" id="CHEBI:456216"/>
        <dbReference type="EC" id="2.7.11.1"/>
    </reaction>
</comment>
<dbReference type="GO" id="GO:0000776">
    <property type="term" value="C:kinetochore"/>
    <property type="evidence" value="ECO:0007669"/>
    <property type="project" value="TreeGrafter"/>
</dbReference>
<dbReference type="PROSITE" id="PS50011">
    <property type="entry name" value="PROTEIN_KINASE_DOM"/>
    <property type="match status" value="1"/>
</dbReference>
<evidence type="ECO:0000256" key="15">
    <source>
        <dbReference type="ARBA" id="ARBA00047899"/>
    </source>
</evidence>
<dbReference type="VEuPathDB" id="FungiDB:PV08_08996"/>
<dbReference type="InterPro" id="IPR000719">
    <property type="entry name" value="Prot_kinase_dom"/>
</dbReference>
<keyword evidence="11" id="KW-0067">ATP-binding</keyword>
<comment type="catalytic activity">
    <reaction evidence="16">
        <text>L-seryl-[protein] + ATP = O-phospho-L-seryl-[protein] + ADP + H(+)</text>
        <dbReference type="Rhea" id="RHEA:17989"/>
        <dbReference type="Rhea" id="RHEA-COMP:9863"/>
        <dbReference type="Rhea" id="RHEA-COMP:11604"/>
        <dbReference type="ChEBI" id="CHEBI:15378"/>
        <dbReference type="ChEBI" id="CHEBI:29999"/>
        <dbReference type="ChEBI" id="CHEBI:30616"/>
        <dbReference type="ChEBI" id="CHEBI:83421"/>
        <dbReference type="ChEBI" id="CHEBI:456216"/>
        <dbReference type="EC" id="2.7.11.1"/>
    </reaction>
</comment>
<evidence type="ECO:0000259" key="17">
    <source>
        <dbReference type="PROSITE" id="PS50011"/>
    </source>
</evidence>
<dbReference type="RefSeq" id="XP_016234020.1">
    <property type="nucleotide sequence ID" value="XM_016383317.1"/>
</dbReference>
<proteinExistence type="predicted"/>
<accession>A0A0D2BRB6</accession>
<dbReference type="Pfam" id="PF07714">
    <property type="entry name" value="PK_Tyr_Ser-Thr"/>
    <property type="match status" value="1"/>
</dbReference>
<keyword evidence="7" id="KW-0723">Serine/threonine-protein kinase</keyword>
<dbReference type="InterPro" id="IPR008266">
    <property type="entry name" value="Tyr_kinase_AS"/>
</dbReference>
<dbReference type="GO" id="GO:0000781">
    <property type="term" value="C:chromosome, telomeric region"/>
    <property type="evidence" value="ECO:0007669"/>
    <property type="project" value="UniProtKB-SubCell"/>
</dbReference>
<dbReference type="SUPFAM" id="SSF56112">
    <property type="entry name" value="Protein kinase-like (PK-like)"/>
    <property type="match status" value="1"/>
</dbReference>
<dbReference type="GO" id="GO:0005524">
    <property type="term" value="F:ATP binding"/>
    <property type="evidence" value="ECO:0007669"/>
    <property type="project" value="UniProtKB-KW"/>
</dbReference>
<dbReference type="GO" id="GO:0004674">
    <property type="term" value="F:protein serine/threonine kinase activity"/>
    <property type="evidence" value="ECO:0007669"/>
    <property type="project" value="UniProtKB-KW"/>
</dbReference>
<keyword evidence="10" id="KW-0418">Kinase</keyword>
<dbReference type="PROSITE" id="PS00109">
    <property type="entry name" value="PROTEIN_KINASE_TYR"/>
    <property type="match status" value="1"/>
</dbReference>
<dbReference type="InterPro" id="IPR011009">
    <property type="entry name" value="Kinase-like_dom_sf"/>
</dbReference>
<keyword evidence="12" id="KW-0779">Telomere</keyword>
<name>A0A0D2BRB6_9EURO</name>
<evidence type="ECO:0000256" key="11">
    <source>
        <dbReference type="ARBA" id="ARBA00022840"/>
    </source>
</evidence>
<dbReference type="GO" id="GO:0005634">
    <property type="term" value="C:nucleus"/>
    <property type="evidence" value="ECO:0007669"/>
    <property type="project" value="TreeGrafter"/>
</dbReference>
<comment type="subunit">
    <text evidence="3">Component of the EKC/KEOPS complex composed of at least BUD32, CGI121, GON7, KAE1 and PCC1; the whole complex dimerizes.</text>
</comment>
<evidence type="ECO:0000256" key="9">
    <source>
        <dbReference type="ARBA" id="ARBA00022741"/>
    </source>
</evidence>
<dbReference type="GO" id="GO:0007059">
    <property type="term" value="P:chromosome segregation"/>
    <property type="evidence" value="ECO:0007669"/>
    <property type="project" value="TreeGrafter"/>
</dbReference>
<dbReference type="PANTHER" id="PTHR22974:SF21">
    <property type="entry name" value="DUAL SPECIFICITY PROTEIN KINASE TTK"/>
    <property type="match status" value="1"/>
</dbReference>
<dbReference type="EMBL" id="KN847497">
    <property type="protein sequence ID" value="KIW13804.1"/>
    <property type="molecule type" value="Genomic_DNA"/>
</dbReference>
<sequence>MSVIAVRDYIGSTATFYAVEKGMIIKSIHPALAETDGYKLLVESKILKRLGEHPRVVKYRGYEDNSDLKGLLLLEASHGDLQHYIDQNNAKIDVPTRRKWCQQATEAVQYIHSKGIIHSDLRPQNYLVHETSNVLDLQLCDFGGSMCRDLDVDGRGLPDPPFWDLCWESTIGTDIFSLGSIFYTITTGLWPYKTSQEHEEDKWQFEDRVIALQEKGIYPDVEGIVGGTIMMQCWKKQYQKAEDVLEAQVMLSQGLTE</sequence>
<dbReference type="GO" id="GO:0007094">
    <property type="term" value="P:mitotic spindle assembly checkpoint signaling"/>
    <property type="evidence" value="ECO:0007669"/>
    <property type="project" value="TreeGrafter"/>
</dbReference>
<keyword evidence="19" id="KW-1185">Reference proteome</keyword>
<dbReference type="GO" id="GO:0033316">
    <property type="term" value="P:meiotic spindle assembly checkpoint signaling"/>
    <property type="evidence" value="ECO:0007669"/>
    <property type="project" value="TreeGrafter"/>
</dbReference>
<evidence type="ECO:0000256" key="5">
    <source>
        <dbReference type="ARBA" id="ARBA00013948"/>
    </source>
</evidence>
<dbReference type="CDD" id="cd00180">
    <property type="entry name" value="PKc"/>
    <property type="match status" value="1"/>
</dbReference>
<dbReference type="Gene3D" id="1.10.510.10">
    <property type="entry name" value="Transferase(Phosphotransferase) domain 1"/>
    <property type="match status" value="1"/>
</dbReference>
<evidence type="ECO:0000256" key="16">
    <source>
        <dbReference type="ARBA" id="ARBA00048679"/>
    </source>
</evidence>
<evidence type="ECO:0000256" key="14">
    <source>
        <dbReference type="ARBA" id="ARBA00033194"/>
    </source>
</evidence>
<dbReference type="GO" id="GO:0004712">
    <property type="term" value="F:protein serine/threonine/tyrosine kinase activity"/>
    <property type="evidence" value="ECO:0007669"/>
    <property type="project" value="TreeGrafter"/>
</dbReference>
<evidence type="ECO:0000256" key="1">
    <source>
        <dbReference type="ARBA" id="ARBA00003747"/>
    </source>
</evidence>
<evidence type="ECO:0000256" key="4">
    <source>
        <dbReference type="ARBA" id="ARBA00012513"/>
    </source>
</evidence>
<dbReference type="Proteomes" id="UP000053328">
    <property type="component" value="Unassembled WGS sequence"/>
</dbReference>
<evidence type="ECO:0000313" key="19">
    <source>
        <dbReference type="Proteomes" id="UP000053328"/>
    </source>
</evidence>
<evidence type="ECO:0000256" key="3">
    <source>
        <dbReference type="ARBA" id="ARBA00011534"/>
    </source>
</evidence>
<dbReference type="EC" id="2.7.11.1" evidence="4"/>